<reference evidence="2" key="2">
    <citation type="submission" date="2013-04" db="UniProtKB">
        <authorList>
            <consortium name="EnsemblPlants"/>
        </authorList>
    </citation>
    <scope>IDENTIFICATION</scope>
</reference>
<keyword evidence="3" id="KW-1185">Reference proteome</keyword>
<organism evidence="2">
    <name type="scientific">Oryza brachyantha</name>
    <name type="common">malo sina</name>
    <dbReference type="NCBI Taxonomy" id="4533"/>
    <lineage>
        <taxon>Eukaryota</taxon>
        <taxon>Viridiplantae</taxon>
        <taxon>Streptophyta</taxon>
        <taxon>Embryophyta</taxon>
        <taxon>Tracheophyta</taxon>
        <taxon>Spermatophyta</taxon>
        <taxon>Magnoliopsida</taxon>
        <taxon>Liliopsida</taxon>
        <taxon>Poales</taxon>
        <taxon>Poaceae</taxon>
        <taxon>BOP clade</taxon>
        <taxon>Oryzoideae</taxon>
        <taxon>Oryzeae</taxon>
        <taxon>Oryzinae</taxon>
        <taxon>Oryza</taxon>
    </lineage>
</organism>
<evidence type="ECO:0000313" key="3">
    <source>
        <dbReference type="Proteomes" id="UP000006038"/>
    </source>
</evidence>
<sequence>MSMITARRFTSKALLLLTVSNHHIAIDLFNPILIKRSVSDHQESSYSIHPESTLNDRECTKLKQRKE</sequence>
<reference evidence="2" key="1">
    <citation type="journal article" date="2013" name="Nat. Commun.">
        <title>Whole-genome sequencing of Oryza brachyantha reveals mechanisms underlying Oryza genome evolution.</title>
        <authorList>
            <person name="Chen J."/>
            <person name="Huang Q."/>
            <person name="Gao D."/>
            <person name="Wang J."/>
            <person name="Lang Y."/>
            <person name="Liu T."/>
            <person name="Li B."/>
            <person name="Bai Z."/>
            <person name="Luis Goicoechea J."/>
            <person name="Liang C."/>
            <person name="Chen C."/>
            <person name="Zhang W."/>
            <person name="Sun S."/>
            <person name="Liao Y."/>
            <person name="Zhang X."/>
            <person name="Yang L."/>
            <person name="Song C."/>
            <person name="Wang M."/>
            <person name="Shi J."/>
            <person name="Liu G."/>
            <person name="Liu J."/>
            <person name="Zhou H."/>
            <person name="Zhou W."/>
            <person name="Yu Q."/>
            <person name="An N."/>
            <person name="Chen Y."/>
            <person name="Cai Q."/>
            <person name="Wang B."/>
            <person name="Liu B."/>
            <person name="Min J."/>
            <person name="Huang Y."/>
            <person name="Wu H."/>
            <person name="Li Z."/>
            <person name="Zhang Y."/>
            <person name="Yin Y."/>
            <person name="Song W."/>
            <person name="Jiang J."/>
            <person name="Jackson S.A."/>
            <person name="Wing R.A."/>
            <person name="Wang J."/>
            <person name="Chen M."/>
        </authorList>
    </citation>
    <scope>NUCLEOTIDE SEQUENCE [LARGE SCALE GENOMIC DNA]</scope>
    <source>
        <strain evidence="2">cv. IRGC 101232</strain>
    </source>
</reference>
<dbReference type="Gramene" id="OB12G19540.1">
    <property type="protein sequence ID" value="OB12G19540.1"/>
    <property type="gene ID" value="OB12G19540"/>
</dbReference>
<protein>
    <submittedName>
        <fullName evidence="2">Uncharacterized protein</fullName>
    </submittedName>
</protein>
<dbReference type="EnsemblPlants" id="OB12G19540.1">
    <property type="protein sequence ID" value="OB12G19540.1"/>
    <property type="gene ID" value="OB12G19540"/>
</dbReference>
<proteinExistence type="predicted"/>
<evidence type="ECO:0000256" key="1">
    <source>
        <dbReference type="SAM" id="MobiDB-lite"/>
    </source>
</evidence>
<evidence type="ECO:0000313" key="2">
    <source>
        <dbReference type="EnsemblPlants" id="OB12G19540.1"/>
    </source>
</evidence>
<feature type="region of interest" description="Disordered" evidence="1">
    <location>
        <begin position="44"/>
        <end position="67"/>
    </location>
</feature>
<feature type="compositionally biased region" description="Polar residues" evidence="1">
    <location>
        <begin position="44"/>
        <end position="53"/>
    </location>
</feature>
<dbReference type="AlphaFoldDB" id="J3ND96"/>
<dbReference type="HOGENOM" id="CLU_2816499_0_0_1"/>
<feature type="compositionally biased region" description="Basic and acidic residues" evidence="1">
    <location>
        <begin position="54"/>
        <end position="67"/>
    </location>
</feature>
<dbReference type="Proteomes" id="UP000006038">
    <property type="component" value="Chromosome 12"/>
</dbReference>
<name>J3ND96_ORYBR</name>
<accession>J3ND96</accession>